<evidence type="ECO:0000256" key="2">
    <source>
        <dbReference type="PROSITE-ProRule" id="PRU00169"/>
    </source>
</evidence>
<sequence>MNILVVDDKAIVIDKLSGLLSASGYAVASAINGLDASEKLQQADYDLLIVDHLMPIMDGIQLVKNLRQNEKYNHTPIIFMTTQGQDSVKQLCNIDMFTAVIDKPIDEQKLLDLVTSLESANSRYQSL</sequence>
<evidence type="ECO:0000313" key="5">
    <source>
        <dbReference type="Proteomes" id="UP000199297"/>
    </source>
</evidence>
<dbReference type="PROSITE" id="PS50110">
    <property type="entry name" value="RESPONSE_REGULATORY"/>
    <property type="match status" value="1"/>
</dbReference>
<dbReference type="PANTHER" id="PTHR44591:SF3">
    <property type="entry name" value="RESPONSE REGULATORY DOMAIN-CONTAINING PROTEIN"/>
    <property type="match status" value="1"/>
</dbReference>
<dbReference type="AlphaFoldDB" id="A0A1H7GKU7"/>
<dbReference type="InterPro" id="IPR001789">
    <property type="entry name" value="Sig_transdc_resp-reg_receiver"/>
</dbReference>
<feature type="modified residue" description="4-aspartylphosphate" evidence="2">
    <location>
        <position position="51"/>
    </location>
</feature>
<evidence type="ECO:0000256" key="1">
    <source>
        <dbReference type="ARBA" id="ARBA00022553"/>
    </source>
</evidence>
<proteinExistence type="predicted"/>
<dbReference type="STRING" id="641665.GCA_002104455_00488"/>
<dbReference type="Gene3D" id="3.40.50.2300">
    <property type="match status" value="1"/>
</dbReference>
<dbReference type="SUPFAM" id="SSF52172">
    <property type="entry name" value="CheY-like"/>
    <property type="match status" value="1"/>
</dbReference>
<reference evidence="5" key="1">
    <citation type="submission" date="2016-10" db="EMBL/GenBank/DDBJ databases">
        <authorList>
            <person name="Varghese N."/>
            <person name="Submissions S."/>
        </authorList>
    </citation>
    <scope>NUCLEOTIDE SEQUENCE [LARGE SCALE GENOMIC DNA]</scope>
    <source>
        <strain evidence="5">CGMCC 1.9127</strain>
    </source>
</reference>
<dbReference type="OrthoDB" id="9800897at2"/>
<dbReference type="EMBL" id="FOBI01000001">
    <property type="protein sequence ID" value="SEK38167.1"/>
    <property type="molecule type" value="Genomic_DNA"/>
</dbReference>
<dbReference type="InterPro" id="IPR011006">
    <property type="entry name" value="CheY-like_superfamily"/>
</dbReference>
<accession>A0A1H7GKU7</accession>
<organism evidence="4 5">
    <name type="scientific">Colwellia chukchiensis</name>
    <dbReference type="NCBI Taxonomy" id="641665"/>
    <lineage>
        <taxon>Bacteria</taxon>
        <taxon>Pseudomonadati</taxon>
        <taxon>Pseudomonadota</taxon>
        <taxon>Gammaproteobacteria</taxon>
        <taxon>Alteromonadales</taxon>
        <taxon>Colwelliaceae</taxon>
        <taxon>Colwellia</taxon>
    </lineage>
</organism>
<name>A0A1H7GKU7_9GAMM</name>
<gene>
    <name evidence="4" type="ORF">SAMN05216262_101215</name>
</gene>
<dbReference type="RefSeq" id="WP_139175479.1">
    <property type="nucleotide sequence ID" value="NZ_FOBI01000001.1"/>
</dbReference>
<dbReference type="SMART" id="SM00448">
    <property type="entry name" value="REC"/>
    <property type="match status" value="1"/>
</dbReference>
<protein>
    <submittedName>
        <fullName evidence="4">Two-component system, chemotaxis family, response regulator CheY</fullName>
    </submittedName>
</protein>
<dbReference type="InterPro" id="IPR050595">
    <property type="entry name" value="Bact_response_regulator"/>
</dbReference>
<evidence type="ECO:0000259" key="3">
    <source>
        <dbReference type="PROSITE" id="PS50110"/>
    </source>
</evidence>
<evidence type="ECO:0000313" key="4">
    <source>
        <dbReference type="EMBL" id="SEK38167.1"/>
    </source>
</evidence>
<keyword evidence="5" id="KW-1185">Reference proteome</keyword>
<dbReference type="Pfam" id="PF00072">
    <property type="entry name" value="Response_reg"/>
    <property type="match status" value="1"/>
</dbReference>
<feature type="domain" description="Response regulatory" evidence="3">
    <location>
        <begin position="2"/>
        <end position="118"/>
    </location>
</feature>
<dbReference type="GO" id="GO:0000160">
    <property type="term" value="P:phosphorelay signal transduction system"/>
    <property type="evidence" value="ECO:0007669"/>
    <property type="project" value="InterPro"/>
</dbReference>
<dbReference type="PANTHER" id="PTHR44591">
    <property type="entry name" value="STRESS RESPONSE REGULATOR PROTEIN 1"/>
    <property type="match status" value="1"/>
</dbReference>
<keyword evidence="1 2" id="KW-0597">Phosphoprotein</keyword>
<dbReference type="Proteomes" id="UP000199297">
    <property type="component" value="Unassembled WGS sequence"/>
</dbReference>